<dbReference type="AlphaFoldDB" id="A0AAD4GZB0"/>
<organism evidence="1 2">
    <name type="scientific">Aspergillus nanangensis</name>
    <dbReference type="NCBI Taxonomy" id="2582783"/>
    <lineage>
        <taxon>Eukaryota</taxon>
        <taxon>Fungi</taxon>
        <taxon>Dikarya</taxon>
        <taxon>Ascomycota</taxon>
        <taxon>Pezizomycotina</taxon>
        <taxon>Eurotiomycetes</taxon>
        <taxon>Eurotiomycetidae</taxon>
        <taxon>Eurotiales</taxon>
        <taxon>Aspergillaceae</taxon>
        <taxon>Aspergillus</taxon>
        <taxon>Aspergillus subgen. Circumdati</taxon>
    </lineage>
</organism>
<protein>
    <recommendedName>
        <fullName evidence="3">DUF4375 domain-containing protein</fullName>
    </recommendedName>
</protein>
<sequence length="185" mass="20475">MINTINVQLPTALIQSLNHIRDSALLSGILQIPDSMLREPMQDDSLARRDEFGGSQRKGIASSRGFLPGLFGLFLYVGRSEIAECCYLAGVVQFNDDLAILAQFFRGHEHRALCAVAEDLIERRRSPAGYLGPCSEKDVVSESLEVGLGRHFLGVLDDIVDEKSGAFDEFDNWLQNRMAAGLYNL</sequence>
<name>A0AAD4GZB0_ASPNN</name>
<gene>
    <name evidence="1" type="ORF">FE257_010800</name>
</gene>
<reference evidence="1" key="1">
    <citation type="journal article" date="2019" name="Beilstein J. Org. Chem.">
        <title>Nanangenines: drimane sesquiterpenoids as the dominant metabolite cohort of a novel Australian fungus, Aspergillus nanangensis.</title>
        <authorList>
            <person name="Lacey H.J."/>
            <person name="Gilchrist C.L.M."/>
            <person name="Crombie A."/>
            <person name="Kalaitzis J.A."/>
            <person name="Vuong D."/>
            <person name="Rutledge P.J."/>
            <person name="Turner P."/>
            <person name="Pitt J.I."/>
            <person name="Lacey E."/>
            <person name="Chooi Y.H."/>
            <person name="Piggott A.M."/>
        </authorList>
    </citation>
    <scope>NUCLEOTIDE SEQUENCE</scope>
    <source>
        <strain evidence="1">MST-FP2251</strain>
    </source>
</reference>
<evidence type="ECO:0000313" key="2">
    <source>
        <dbReference type="Proteomes" id="UP001194746"/>
    </source>
</evidence>
<evidence type="ECO:0000313" key="1">
    <source>
        <dbReference type="EMBL" id="KAF9893488.1"/>
    </source>
</evidence>
<proteinExistence type="predicted"/>
<reference evidence="1" key="2">
    <citation type="submission" date="2020-02" db="EMBL/GenBank/DDBJ databases">
        <authorList>
            <person name="Gilchrist C.L.M."/>
            <person name="Chooi Y.-H."/>
        </authorList>
    </citation>
    <scope>NUCLEOTIDE SEQUENCE</scope>
    <source>
        <strain evidence="1">MST-FP2251</strain>
    </source>
</reference>
<evidence type="ECO:0008006" key="3">
    <source>
        <dbReference type="Google" id="ProtNLM"/>
    </source>
</evidence>
<dbReference type="EMBL" id="VCAU01000007">
    <property type="protein sequence ID" value="KAF9893488.1"/>
    <property type="molecule type" value="Genomic_DNA"/>
</dbReference>
<dbReference type="Proteomes" id="UP001194746">
    <property type="component" value="Unassembled WGS sequence"/>
</dbReference>
<accession>A0AAD4GZB0</accession>
<keyword evidence="2" id="KW-1185">Reference proteome</keyword>
<comment type="caution">
    <text evidence="1">The sequence shown here is derived from an EMBL/GenBank/DDBJ whole genome shotgun (WGS) entry which is preliminary data.</text>
</comment>